<name>A0A9P7B552_MAUEX</name>
<organism evidence="2 3">
    <name type="scientific">Maudiozyma exigua</name>
    <name type="common">Yeast</name>
    <name type="synonym">Kazachstania exigua</name>
    <dbReference type="NCBI Taxonomy" id="34358"/>
    <lineage>
        <taxon>Eukaryota</taxon>
        <taxon>Fungi</taxon>
        <taxon>Dikarya</taxon>
        <taxon>Ascomycota</taxon>
        <taxon>Saccharomycotina</taxon>
        <taxon>Saccharomycetes</taxon>
        <taxon>Saccharomycetales</taxon>
        <taxon>Saccharomycetaceae</taxon>
        <taxon>Maudiozyma</taxon>
    </lineage>
</organism>
<reference evidence="2 3" key="1">
    <citation type="submission" date="2020-11" db="EMBL/GenBank/DDBJ databases">
        <title>Kefir isolates.</title>
        <authorList>
            <person name="Marcisauskas S."/>
            <person name="Kim Y."/>
            <person name="Blasche S."/>
        </authorList>
    </citation>
    <scope>NUCLEOTIDE SEQUENCE [LARGE SCALE GENOMIC DNA]</scope>
    <source>
        <strain evidence="2 3">OG2</strain>
    </source>
</reference>
<dbReference type="SUPFAM" id="SSF69065">
    <property type="entry name" value="RNase III domain-like"/>
    <property type="match status" value="1"/>
</dbReference>
<feature type="domain" description="RNase III" evidence="1">
    <location>
        <begin position="37"/>
        <end position="178"/>
    </location>
</feature>
<dbReference type="AlphaFoldDB" id="A0A9P7B552"/>
<gene>
    <name evidence="2" type="ORF">C6P45_001894</name>
</gene>
<dbReference type="GO" id="GO:0004525">
    <property type="term" value="F:ribonuclease III activity"/>
    <property type="evidence" value="ECO:0007669"/>
    <property type="project" value="InterPro"/>
</dbReference>
<dbReference type="PANTHER" id="PTHR28160">
    <property type="entry name" value="54S RIBOSOMAL PROTEIN L15, MITOCHONDRIAL"/>
    <property type="match status" value="1"/>
</dbReference>
<sequence length="184" mass="20822">MKNPIGINYKSIDNKLIQDKIRSVLKFDKYNVHLSDDLILQCLTHKSFAHGKLPYNEKLFMLGSHFLKLRASIYSLNNSSTTNNSINGLNFNNLGKFDNKNLISSTNITKLIKSAKIDDICFWKMRDGQKDGKFNGEDRVLQTILNSLIGAILIVDGPQTAKLYVDDFLLNKNNKLSLINIASK</sequence>
<evidence type="ECO:0000259" key="1">
    <source>
        <dbReference type="SMART" id="SM00535"/>
    </source>
</evidence>
<keyword evidence="3" id="KW-1185">Reference proteome</keyword>
<accession>A0A9P7B552</accession>
<dbReference type="Proteomes" id="UP000750334">
    <property type="component" value="Unassembled WGS sequence"/>
</dbReference>
<dbReference type="PANTHER" id="PTHR28160:SF1">
    <property type="entry name" value="LARGE RIBOSOMAL SUBUNIT PROTEIN ML57"/>
    <property type="match status" value="1"/>
</dbReference>
<protein>
    <recommendedName>
        <fullName evidence="1">RNase III domain-containing protein</fullName>
    </recommendedName>
</protein>
<proteinExistence type="predicted"/>
<dbReference type="GO" id="GO:0032543">
    <property type="term" value="P:mitochondrial translation"/>
    <property type="evidence" value="ECO:0007669"/>
    <property type="project" value="InterPro"/>
</dbReference>
<dbReference type="GO" id="GO:0006396">
    <property type="term" value="P:RNA processing"/>
    <property type="evidence" value="ECO:0007669"/>
    <property type="project" value="InterPro"/>
</dbReference>
<dbReference type="Gene3D" id="1.10.1520.10">
    <property type="entry name" value="Ribonuclease III domain"/>
    <property type="match status" value="1"/>
</dbReference>
<dbReference type="GO" id="GO:0003735">
    <property type="term" value="F:structural constituent of ribosome"/>
    <property type="evidence" value="ECO:0007669"/>
    <property type="project" value="InterPro"/>
</dbReference>
<comment type="caution">
    <text evidence="2">The sequence shown here is derived from an EMBL/GenBank/DDBJ whole genome shotgun (WGS) entry which is preliminary data.</text>
</comment>
<dbReference type="SMART" id="SM00535">
    <property type="entry name" value="RIBOc"/>
    <property type="match status" value="1"/>
</dbReference>
<dbReference type="EMBL" id="PUHR01000197">
    <property type="protein sequence ID" value="KAG0659195.1"/>
    <property type="molecule type" value="Genomic_DNA"/>
</dbReference>
<dbReference type="InterPro" id="IPR000999">
    <property type="entry name" value="RNase_III_dom"/>
</dbReference>
<dbReference type="Pfam" id="PF14622">
    <property type="entry name" value="Ribonucleas_3_3"/>
    <property type="match status" value="1"/>
</dbReference>
<dbReference type="GO" id="GO:0005762">
    <property type="term" value="C:mitochondrial large ribosomal subunit"/>
    <property type="evidence" value="ECO:0007669"/>
    <property type="project" value="InterPro"/>
</dbReference>
<dbReference type="InterPro" id="IPR040030">
    <property type="entry name" value="Ribosomal_mL57"/>
</dbReference>
<dbReference type="InterPro" id="IPR036389">
    <property type="entry name" value="RNase_III_sf"/>
</dbReference>
<evidence type="ECO:0000313" key="3">
    <source>
        <dbReference type="Proteomes" id="UP000750334"/>
    </source>
</evidence>
<dbReference type="OrthoDB" id="2281895at2759"/>
<evidence type="ECO:0000313" key="2">
    <source>
        <dbReference type="EMBL" id="KAG0659195.1"/>
    </source>
</evidence>